<keyword evidence="1" id="KW-1133">Transmembrane helix</keyword>
<protein>
    <submittedName>
        <fullName evidence="2">Uncharacterized protein</fullName>
    </submittedName>
</protein>
<comment type="caution">
    <text evidence="2">The sequence shown here is derived from an EMBL/GenBank/DDBJ whole genome shotgun (WGS) entry which is preliminary data.</text>
</comment>
<organism evidence="2">
    <name type="scientific">gut metagenome</name>
    <dbReference type="NCBI Taxonomy" id="749906"/>
    <lineage>
        <taxon>unclassified sequences</taxon>
        <taxon>metagenomes</taxon>
        <taxon>organismal metagenomes</taxon>
    </lineage>
</organism>
<dbReference type="EMBL" id="AMCI01006896">
    <property type="protein sequence ID" value="EJW93563.1"/>
    <property type="molecule type" value="Genomic_DNA"/>
</dbReference>
<keyword evidence="1" id="KW-0472">Membrane</keyword>
<keyword evidence="1" id="KW-0812">Transmembrane</keyword>
<evidence type="ECO:0000313" key="2">
    <source>
        <dbReference type="EMBL" id="EJW93563.1"/>
    </source>
</evidence>
<evidence type="ECO:0000256" key="1">
    <source>
        <dbReference type="SAM" id="Phobius"/>
    </source>
</evidence>
<accession>J9FGM4</accession>
<proteinExistence type="predicted"/>
<reference evidence="2" key="1">
    <citation type="journal article" date="2012" name="PLoS ONE">
        <title>Gene sets for utilization of primary and secondary nutrition supplies in the distal gut of endangered iberian lynx.</title>
        <authorList>
            <person name="Alcaide M."/>
            <person name="Messina E."/>
            <person name="Richter M."/>
            <person name="Bargiela R."/>
            <person name="Peplies J."/>
            <person name="Huws S.A."/>
            <person name="Newbold C.J."/>
            <person name="Golyshin P.N."/>
            <person name="Simon M.A."/>
            <person name="Lopez G."/>
            <person name="Yakimov M.M."/>
            <person name="Ferrer M."/>
        </authorList>
    </citation>
    <scope>NUCLEOTIDE SEQUENCE</scope>
</reference>
<feature type="transmembrane region" description="Helical" evidence="1">
    <location>
        <begin position="104"/>
        <end position="127"/>
    </location>
</feature>
<sequence length="162" mass="18598">HFKNKDNKTLFALETNMQGISRFLDWLESVDIKLSMTPTMENQSKQSDFYDGLQQWREEYRTPWHEHIQSIRIGLWLVILLFALGVIAPIPLVVFAHVSFKTAMIIGALAPIPFVVFCFVFAPVLYFNEKPKKRNCRMESDACPFAITALLVDWCSLLLASG</sequence>
<name>J9FGM4_9ZZZZ</name>
<dbReference type="AlphaFoldDB" id="J9FGM4"/>
<feature type="transmembrane region" description="Helical" evidence="1">
    <location>
        <begin position="73"/>
        <end position="98"/>
    </location>
</feature>
<feature type="non-terminal residue" evidence="2">
    <location>
        <position position="1"/>
    </location>
</feature>
<gene>
    <name evidence="2" type="ORF">EVA_18330</name>
</gene>